<dbReference type="SUPFAM" id="SSF56935">
    <property type="entry name" value="Porins"/>
    <property type="match status" value="1"/>
</dbReference>
<dbReference type="AlphaFoldDB" id="A0A512IMF7"/>
<dbReference type="GO" id="GO:0009279">
    <property type="term" value="C:cell outer membrane"/>
    <property type="evidence" value="ECO:0007669"/>
    <property type="project" value="UniProtKB-SubCell"/>
</dbReference>
<dbReference type="Pfam" id="PF00593">
    <property type="entry name" value="TonB_dep_Rec_b-barrel"/>
    <property type="match status" value="1"/>
</dbReference>
<keyword evidence="3" id="KW-0998">Cell outer membrane</keyword>
<name>A0A512IMF7_9HYPH</name>
<reference evidence="5 6" key="1">
    <citation type="submission" date="2019-07" db="EMBL/GenBank/DDBJ databases">
        <title>Whole genome shotgun sequence of Methylobacterium haplocladii NBRC 107714.</title>
        <authorList>
            <person name="Hosoyama A."/>
            <person name="Uohara A."/>
            <person name="Ohji S."/>
            <person name="Ichikawa N."/>
        </authorList>
    </citation>
    <scope>NUCLEOTIDE SEQUENCE [LARGE SCALE GENOMIC DNA]</scope>
    <source>
        <strain evidence="5 6">NBRC 107714</strain>
    </source>
</reference>
<dbReference type="InterPro" id="IPR036942">
    <property type="entry name" value="Beta-barrel_TonB_sf"/>
</dbReference>
<evidence type="ECO:0000256" key="2">
    <source>
        <dbReference type="ARBA" id="ARBA00023136"/>
    </source>
</evidence>
<evidence type="ECO:0000256" key="1">
    <source>
        <dbReference type="ARBA" id="ARBA00004442"/>
    </source>
</evidence>
<sequence>MRELSDRRPTAFFGVAHLETMVTKNQTNPALIENRLPSAPNNAVSLFADYAFPLVSPFGAFRAGAGVRYVGQRTHATNVDEIPSYVLVEASLSYDLAQLDRV</sequence>
<protein>
    <recommendedName>
        <fullName evidence="4">TonB-dependent receptor-like beta-barrel domain-containing protein</fullName>
    </recommendedName>
</protein>
<accession>A0A512IMF7</accession>
<organism evidence="5 6">
    <name type="scientific">Methylobacterium haplocladii</name>
    <dbReference type="NCBI Taxonomy" id="1176176"/>
    <lineage>
        <taxon>Bacteria</taxon>
        <taxon>Pseudomonadati</taxon>
        <taxon>Pseudomonadota</taxon>
        <taxon>Alphaproteobacteria</taxon>
        <taxon>Hyphomicrobiales</taxon>
        <taxon>Methylobacteriaceae</taxon>
        <taxon>Methylobacterium</taxon>
    </lineage>
</organism>
<comment type="subcellular location">
    <subcellularLocation>
        <location evidence="1">Cell outer membrane</location>
    </subcellularLocation>
</comment>
<dbReference type="Proteomes" id="UP000321258">
    <property type="component" value="Unassembled WGS sequence"/>
</dbReference>
<keyword evidence="6" id="KW-1185">Reference proteome</keyword>
<evidence type="ECO:0000313" key="6">
    <source>
        <dbReference type="Proteomes" id="UP000321258"/>
    </source>
</evidence>
<feature type="domain" description="TonB-dependent receptor-like beta-barrel" evidence="4">
    <location>
        <begin position="24"/>
        <end position="97"/>
    </location>
</feature>
<dbReference type="InterPro" id="IPR000531">
    <property type="entry name" value="Beta-barrel_TonB"/>
</dbReference>
<comment type="caution">
    <text evidence="5">The sequence shown here is derived from an EMBL/GenBank/DDBJ whole genome shotgun (WGS) entry which is preliminary data.</text>
</comment>
<keyword evidence="2" id="KW-0472">Membrane</keyword>
<dbReference type="EMBL" id="BJZT01000011">
    <property type="protein sequence ID" value="GEO98893.1"/>
    <property type="molecule type" value="Genomic_DNA"/>
</dbReference>
<evidence type="ECO:0000259" key="4">
    <source>
        <dbReference type="Pfam" id="PF00593"/>
    </source>
</evidence>
<gene>
    <name evidence="5" type="ORF">MHA02_12810</name>
</gene>
<dbReference type="Gene3D" id="2.40.170.20">
    <property type="entry name" value="TonB-dependent receptor, beta-barrel domain"/>
    <property type="match status" value="1"/>
</dbReference>
<evidence type="ECO:0000313" key="5">
    <source>
        <dbReference type="EMBL" id="GEO98893.1"/>
    </source>
</evidence>
<proteinExistence type="predicted"/>
<evidence type="ECO:0000256" key="3">
    <source>
        <dbReference type="ARBA" id="ARBA00023237"/>
    </source>
</evidence>